<dbReference type="AlphaFoldDB" id="A0A511YVL1"/>
<dbReference type="OrthoDB" id="3237545at2"/>
<proteinExistence type="predicted"/>
<evidence type="ECO:0000313" key="2">
    <source>
        <dbReference type="Proteomes" id="UP000321484"/>
    </source>
</evidence>
<gene>
    <name evidence="1" type="ORF">AFE02nite_09200</name>
</gene>
<organism evidence="1 2">
    <name type="scientific">Actinotalea fermentans</name>
    <dbReference type="NCBI Taxonomy" id="43671"/>
    <lineage>
        <taxon>Bacteria</taxon>
        <taxon>Bacillati</taxon>
        <taxon>Actinomycetota</taxon>
        <taxon>Actinomycetes</taxon>
        <taxon>Micrococcales</taxon>
        <taxon>Cellulomonadaceae</taxon>
        <taxon>Actinotalea</taxon>
    </lineage>
</organism>
<evidence type="ECO:0008006" key="3">
    <source>
        <dbReference type="Google" id="ProtNLM"/>
    </source>
</evidence>
<name>A0A511YVL1_9CELL</name>
<reference evidence="1 2" key="1">
    <citation type="submission" date="2019-07" db="EMBL/GenBank/DDBJ databases">
        <title>Whole genome shotgun sequence of Actinotalea fermentans NBRC 105374.</title>
        <authorList>
            <person name="Hosoyama A."/>
            <person name="Uohara A."/>
            <person name="Ohji S."/>
            <person name="Ichikawa N."/>
        </authorList>
    </citation>
    <scope>NUCLEOTIDE SEQUENCE [LARGE SCALE GENOMIC DNA]</scope>
    <source>
        <strain evidence="1 2">NBRC 105374</strain>
    </source>
</reference>
<dbReference type="Gene3D" id="3.40.50.300">
    <property type="entry name" value="P-loop containing nucleotide triphosphate hydrolases"/>
    <property type="match status" value="1"/>
</dbReference>
<accession>A0A511YVL1</accession>
<comment type="caution">
    <text evidence="1">The sequence shown here is derived from an EMBL/GenBank/DDBJ whole genome shotgun (WGS) entry which is preliminary data.</text>
</comment>
<dbReference type="Pfam" id="PF13238">
    <property type="entry name" value="AAA_18"/>
    <property type="match status" value="1"/>
</dbReference>
<sequence>MHPAQPADVGALAARAREAVPRLGPVRLVCVDGAAGSGKSTLAAALAACLGHGCAVAHLDDLYEGWSGLAGVWDRVEAQLLAPLAQGAPARYQRYDWLAGAFAEWVDVPVPGVLVLEGCGSAPRAVDDRAVLRIFVEAPDDVRLARGLARDGESQRGHWLAWMREEAAEFAREGTRARADVVVDGTAPFG</sequence>
<dbReference type="RefSeq" id="WP_034246517.1">
    <property type="nucleotide sequence ID" value="NZ_BJYK01000001.1"/>
</dbReference>
<dbReference type="InterPro" id="IPR027417">
    <property type="entry name" value="P-loop_NTPase"/>
</dbReference>
<dbReference type="Proteomes" id="UP000321484">
    <property type="component" value="Unassembled WGS sequence"/>
</dbReference>
<protein>
    <recommendedName>
        <fullName evidence="3">Adenylate kinase</fullName>
    </recommendedName>
</protein>
<keyword evidence="2" id="KW-1185">Reference proteome</keyword>
<dbReference type="SUPFAM" id="SSF52540">
    <property type="entry name" value="P-loop containing nucleoside triphosphate hydrolases"/>
    <property type="match status" value="1"/>
</dbReference>
<evidence type="ECO:0000313" key="1">
    <source>
        <dbReference type="EMBL" id="GEN79186.1"/>
    </source>
</evidence>
<dbReference type="EMBL" id="BJYK01000001">
    <property type="protein sequence ID" value="GEN79186.1"/>
    <property type="molecule type" value="Genomic_DNA"/>
</dbReference>